<dbReference type="Pfam" id="PF00566">
    <property type="entry name" value="RabGAP-TBC"/>
    <property type="match status" value="1"/>
</dbReference>
<keyword evidence="4" id="KW-1185">Reference proteome</keyword>
<dbReference type="EMBL" id="JADGJH010000654">
    <property type="protein sequence ID" value="KAJ3124723.1"/>
    <property type="molecule type" value="Genomic_DNA"/>
</dbReference>
<name>A0AAD5T1L3_9FUNG</name>
<evidence type="ECO:0000256" key="1">
    <source>
        <dbReference type="SAM" id="MobiDB-lite"/>
    </source>
</evidence>
<evidence type="ECO:0000259" key="2">
    <source>
        <dbReference type="PROSITE" id="PS50086"/>
    </source>
</evidence>
<evidence type="ECO:0000313" key="4">
    <source>
        <dbReference type="Proteomes" id="UP001211907"/>
    </source>
</evidence>
<gene>
    <name evidence="3" type="primary">TBC1D9</name>
    <name evidence="3" type="ORF">HK100_011135</name>
</gene>
<comment type="caution">
    <text evidence="3">The sequence shown here is derived from an EMBL/GenBank/DDBJ whole genome shotgun (WGS) entry which is preliminary data.</text>
</comment>
<dbReference type="InterPro" id="IPR011993">
    <property type="entry name" value="PH-like_dom_sf"/>
</dbReference>
<dbReference type="PANTHER" id="PTHR47219:SF20">
    <property type="entry name" value="TBC1 DOMAIN FAMILY MEMBER 2B"/>
    <property type="match status" value="1"/>
</dbReference>
<organism evidence="3 4">
    <name type="scientific">Physocladia obscura</name>
    <dbReference type="NCBI Taxonomy" id="109957"/>
    <lineage>
        <taxon>Eukaryota</taxon>
        <taxon>Fungi</taxon>
        <taxon>Fungi incertae sedis</taxon>
        <taxon>Chytridiomycota</taxon>
        <taxon>Chytridiomycota incertae sedis</taxon>
        <taxon>Chytridiomycetes</taxon>
        <taxon>Chytridiales</taxon>
        <taxon>Chytriomycetaceae</taxon>
        <taxon>Physocladia</taxon>
    </lineage>
</organism>
<proteinExistence type="predicted"/>
<feature type="domain" description="Rab-GAP TBC" evidence="2">
    <location>
        <begin position="517"/>
        <end position="707"/>
    </location>
</feature>
<dbReference type="InterPro" id="IPR035969">
    <property type="entry name" value="Rab-GAP_TBC_sf"/>
</dbReference>
<dbReference type="GO" id="GO:0005096">
    <property type="term" value="F:GTPase activator activity"/>
    <property type="evidence" value="ECO:0007669"/>
    <property type="project" value="TreeGrafter"/>
</dbReference>
<dbReference type="Gene3D" id="1.10.472.80">
    <property type="entry name" value="Ypt/Rab-GAP domain of gyp1p, domain 3"/>
    <property type="match status" value="1"/>
</dbReference>
<dbReference type="Gene3D" id="1.10.8.270">
    <property type="entry name" value="putative rabgap domain of human tbc1 domain family member 14 like domains"/>
    <property type="match status" value="1"/>
</dbReference>
<dbReference type="PROSITE" id="PS50086">
    <property type="entry name" value="TBC_RABGAP"/>
    <property type="match status" value="1"/>
</dbReference>
<dbReference type="Proteomes" id="UP001211907">
    <property type="component" value="Unassembled WGS sequence"/>
</dbReference>
<dbReference type="Pfam" id="PF02893">
    <property type="entry name" value="GRAM"/>
    <property type="match status" value="2"/>
</dbReference>
<protein>
    <submittedName>
        <fullName evidence="3">TBC1 domain member 9</fullName>
    </submittedName>
</protein>
<dbReference type="SMART" id="SM00568">
    <property type="entry name" value="GRAM"/>
    <property type="match status" value="2"/>
</dbReference>
<accession>A0AAD5T1L3</accession>
<dbReference type="SMART" id="SM00164">
    <property type="entry name" value="TBC"/>
    <property type="match status" value="1"/>
</dbReference>
<dbReference type="GO" id="GO:0031267">
    <property type="term" value="F:small GTPase binding"/>
    <property type="evidence" value="ECO:0007669"/>
    <property type="project" value="TreeGrafter"/>
</dbReference>
<dbReference type="AlphaFoldDB" id="A0AAD5T1L3"/>
<feature type="non-terminal residue" evidence="3">
    <location>
        <position position="1"/>
    </location>
</feature>
<dbReference type="PANTHER" id="PTHR47219">
    <property type="entry name" value="RAB GTPASE-ACTIVATING PROTEIN 1-LIKE"/>
    <property type="match status" value="1"/>
</dbReference>
<dbReference type="InterPro" id="IPR050302">
    <property type="entry name" value="Rab_GAP_TBC_domain"/>
</dbReference>
<feature type="region of interest" description="Disordered" evidence="1">
    <location>
        <begin position="288"/>
        <end position="308"/>
    </location>
</feature>
<dbReference type="FunFam" id="1.10.8.270:FF:000002">
    <property type="entry name" value="TBC1 domain family member 9B"/>
    <property type="match status" value="1"/>
</dbReference>
<dbReference type="InterPro" id="IPR000195">
    <property type="entry name" value="Rab-GAP-TBC_dom"/>
</dbReference>
<sequence>MFVLPTQSDLNASYWEPLKENPVFVLQRARAQESALWKAVITTIQNVFDSKQPPFRIILKSPSLLPPNSNITAATAVSDSGHVVAYLHQAAESLKAISKDWAWIEALTLPSDNLMAELAHLEDLADQEAFALTKFQSLVTNAEKDTDEKSTDAKFRAASRAWRQEFRLPDNERLLAKIEHAKYFTVYSCAYHKKLTNQGWLYLSLSHLCFYSFVFGVETKIVIELKDIEELHKEKSKRGVFSDALRIVTKNKTEHMFSNLFSRDETYDLLEHLTILAIHRLMKSTLTDPAPGLTNEEQQQQEQQALQRQLNSPLSSRASFAAIGIANVDASKQSLKQAFEAQKRDTKYQHQFCLPSTEKLMSEISAICVLSTAEGEQTNIHGSLYISTTFLCFASNVKYQAQIILPFFAIKRVERINSPANQNIQVASGSIAVTVWHEMKLVFQFLSDKSGGDAFCVRFTERLKTHVNLMRGLKSFLVTCSSEEVLNGKSEVTAGGLGLKYGYIDTKRTKEKNKLRYWEAYLKGEMWEVTCGAMAKRYMNPGYYAKLLRDNDGKMSLSIEEIEKDLNRSLPEYKGYQNEDGINALRRVLYRQAYSFHDPEIGYCQAMNIVVSVLLIYLTEEQAFWVLTVLSEKLLPSYYSTNMVGAVVDNQVFEQLVQKYMPMVTEHFKKYDIQLSVVCLPWFLTLFINSLPMTFALRLLDCLFMEGPKVLFQVG</sequence>
<evidence type="ECO:0000313" key="3">
    <source>
        <dbReference type="EMBL" id="KAJ3124723.1"/>
    </source>
</evidence>
<reference evidence="3" key="1">
    <citation type="submission" date="2020-05" db="EMBL/GenBank/DDBJ databases">
        <title>Phylogenomic resolution of chytrid fungi.</title>
        <authorList>
            <person name="Stajich J.E."/>
            <person name="Amses K."/>
            <person name="Simmons R."/>
            <person name="Seto K."/>
            <person name="Myers J."/>
            <person name="Bonds A."/>
            <person name="Quandt C.A."/>
            <person name="Barry K."/>
            <person name="Liu P."/>
            <person name="Grigoriev I."/>
            <person name="Longcore J.E."/>
            <person name="James T.Y."/>
        </authorList>
    </citation>
    <scope>NUCLEOTIDE SEQUENCE</scope>
    <source>
        <strain evidence="3">JEL0513</strain>
    </source>
</reference>
<dbReference type="InterPro" id="IPR004182">
    <property type="entry name" value="GRAM"/>
</dbReference>
<dbReference type="SUPFAM" id="SSF47923">
    <property type="entry name" value="Ypt/Rab-GAP domain of gyp1p"/>
    <property type="match status" value="1"/>
</dbReference>
<dbReference type="Gene3D" id="2.30.29.30">
    <property type="entry name" value="Pleckstrin-homology domain (PH domain)/Phosphotyrosine-binding domain (PTB)"/>
    <property type="match status" value="2"/>
</dbReference>